<dbReference type="Proteomes" id="UP000199297">
    <property type="component" value="Unassembled WGS sequence"/>
</dbReference>
<feature type="binding site" evidence="3">
    <location>
        <position position="168"/>
    </location>
    <ligand>
        <name>acetyl-CoA</name>
        <dbReference type="ChEBI" id="CHEBI:57288"/>
    </ligand>
</feature>
<feature type="binding site" evidence="3">
    <location>
        <position position="147"/>
    </location>
    <ligand>
        <name>acetyl-CoA</name>
        <dbReference type="ChEBI" id="CHEBI:57288"/>
    </ligand>
</feature>
<evidence type="ECO:0000256" key="1">
    <source>
        <dbReference type="ARBA" id="ARBA00007274"/>
    </source>
</evidence>
<comment type="similarity">
    <text evidence="1">Belongs to the transferase hexapeptide repeat family.</text>
</comment>
<evidence type="ECO:0000259" key="4">
    <source>
        <dbReference type="Pfam" id="PF17836"/>
    </source>
</evidence>
<name>A0A1H7PVW9_9GAMM</name>
<dbReference type="STRING" id="641665.GCA_002104455_02446"/>
<feature type="active site" description="Proton acceptor" evidence="2">
    <location>
        <position position="138"/>
    </location>
</feature>
<dbReference type="InterPro" id="IPR011004">
    <property type="entry name" value="Trimer_LpxA-like_sf"/>
</dbReference>
<accession>A0A1H7PVW9</accession>
<dbReference type="OrthoDB" id="9794407at2"/>
<dbReference type="CDD" id="cd03360">
    <property type="entry name" value="LbH_AT_putative"/>
    <property type="match status" value="1"/>
</dbReference>
<dbReference type="Gene3D" id="3.40.50.20">
    <property type="match status" value="1"/>
</dbReference>
<dbReference type="SUPFAM" id="SSF51161">
    <property type="entry name" value="Trimeric LpxA-like enzymes"/>
    <property type="match status" value="1"/>
</dbReference>
<dbReference type="NCBIfam" id="TIGR03570">
    <property type="entry name" value="NeuD_NnaD"/>
    <property type="match status" value="1"/>
</dbReference>
<dbReference type="GO" id="GO:0016746">
    <property type="term" value="F:acyltransferase activity"/>
    <property type="evidence" value="ECO:0007669"/>
    <property type="project" value="UniProtKB-KW"/>
</dbReference>
<keyword evidence="6" id="KW-1185">Reference proteome</keyword>
<dbReference type="PANTHER" id="PTHR43300">
    <property type="entry name" value="ACETYLTRANSFERASE"/>
    <property type="match status" value="1"/>
</dbReference>
<dbReference type="InterPro" id="IPR041561">
    <property type="entry name" value="PglD_N"/>
</dbReference>
<dbReference type="Pfam" id="PF17836">
    <property type="entry name" value="PglD_N"/>
    <property type="match status" value="1"/>
</dbReference>
<dbReference type="Gene3D" id="2.160.10.10">
    <property type="entry name" value="Hexapeptide repeat proteins"/>
    <property type="match status" value="1"/>
</dbReference>
<evidence type="ECO:0000256" key="3">
    <source>
        <dbReference type="PIRSR" id="PIRSR620019-2"/>
    </source>
</evidence>
<keyword evidence="5" id="KW-0012">Acyltransferase</keyword>
<dbReference type="EMBL" id="FOBI01000010">
    <property type="protein sequence ID" value="SEL39405.1"/>
    <property type="molecule type" value="Genomic_DNA"/>
</dbReference>
<evidence type="ECO:0000313" key="5">
    <source>
        <dbReference type="EMBL" id="SEL39405.1"/>
    </source>
</evidence>
<dbReference type="AlphaFoldDB" id="A0A1H7PVW9"/>
<reference evidence="6" key="1">
    <citation type="submission" date="2016-10" db="EMBL/GenBank/DDBJ databases">
        <authorList>
            <person name="Varghese N."/>
            <person name="Submissions S."/>
        </authorList>
    </citation>
    <scope>NUCLEOTIDE SEQUENCE [LARGE SCALE GENOMIC DNA]</scope>
    <source>
        <strain evidence="6">CGMCC 1.9127</strain>
    </source>
</reference>
<organism evidence="5 6">
    <name type="scientific">Colwellia chukchiensis</name>
    <dbReference type="NCBI Taxonomy" id="641665"/>
    <lineage>
        <taxon>Bacteria</taxon>
        <taxon>Pseudomonadati</taxon>
        <taxon>Pseudomonadota</taxon>
        <taxon>Gammaproteobacteria</taxon>
        <taxon>Alteromonadales</taxon>
        <taxon>Colwelliaceae</taxon>
        <taxon>Colwellia</taxon>
    </lineage>
</organism>
<dbReference type="RefSeq" id="WP_085284071.1">
    <property type="nucleotide sequence ID" value="NZ_FOBI01000010.1"/>
</dbReference>
<proteinExistence type="inferred from homology"/>
<feature type="domain" description="PglD N-terminal" evidence="4">
    <location>
        <begin position="7"/>
        <end position="82"/>
    </location>
</feature>
<dbReference type="PANTHER" id="PTHR43300:SF7">
    <property type="entry name" value="UDP-N-ACETYLBACILLOSAMINE N-ACETYLTRANSFERASE"/>
    <property type="match status" value="1"/>
</dbReference>
<gene>
    <name evidence="5" type="ORF">SAMN05216262_11046</name>
</gene>
<dbReference type="InterPro" id="IPR020019">
    <property type="entry name" value="AcTrfase_PglD-like"/>
</dbReference>
<protein>
    <submittedName>
        <fullName evidence="5">Sugar O-acyltransferase, sialic acid O-acetyltransferase NeuD family</fullName>
    </submittedName>
</protein>
<dbReference type="InterPro" id="IPR050179">
    <property type="entry name" value="Trans_hexapeptide_repeat"/>
</dbReference>
<sequence>MSNKQHLVIIGAGGHGRVAADCAEQMGNYPKITFLDDCYSTRKSNAHWPITGPAHCWQDYRQSADFFVAFGDNAQRAAMLTQLTAANCQLATLIHPSAVISKHCTIAPAVLVAANAVINIGSRIELGCIINTAATVDHDCHIQAYCHLSPGVNIAGGVKIGQYSWLGIASAVIQAIEIAKNTQCGAGAVITKPTKSNQLYVGVPATPVRTLNTIR</sequence>
<feature type="binding site" evidence="3">
    <location>
        <position position="71"/>
    </location>
    <ligand>
        <name>substrate</name>
    </ligand>
</feature>
<keyword evidence="5" id="KW-0808">Transferase</keyword>
<evidence type="ECO:0000313" key="6">
    <source>
        <dbReference type="Proteomes" id="UP000199297"/>
    </source>
</evidence>
<feature type="site" description="Increases basicity of active site His" evidence="2">
    <location>
        <position position="139"/>
    </location>
</feature>
<evidence type="ECO:0000256" key="2">
    <source>
        <dbReference type="PIRSR" id="PIRSR620019-1"/>
    </source>
</evidence>